<proteinExistence type="predicted"/>
<dbReference type="AlphaFoldDB" id="A0A0W0EVL6"/>
<reference evidence="2 3" key="1">
    <citation type="submission" date="2015-12" db="EMBL/GenBank/DDBJ databases">
        <title>Draft genome sequence of Moniliophthora roreri, the causal agent of frosty pod rot of cacao.</title>
        <authorList>
            <person name="Aime M.C."/>
            <person name="Diaz-Valderrama J.R."/>
            <person name="Kijpornyongpan T."/>
            <person name="Phillips-Mora W."/>
        </authorList>
    </citation>
    <scope>NUCLEOTIDE SEQUENCE [LARGE SCALE GENOMIC DNA]</scope>
    <source>
        <strain evidence="2 3">MCA 2952</strain>
    </source>
</reference>
<comment type="caution">
    <text evidence="2">The sequence shown here is derived from an EMBL/GenBank/DDBJ whole genome shotgun (WGS) entry which is preliminary data.</text>
</comment>
<dbReference type="EMBL" id="LATX01002503">
    <property type="protein sequence ID" value="KTB28103.1"/>
    <property type="molecule type" value="Genomic_DNA"/>
</dbReference>
<sequence>MSHTEYLIKRPIKRLTNSVRTRQLRPMSPSGISLPLVMSNINLISHAPEVFRSVISKPPMLSLPLPRHKGDAPIVSSKAHKPRRCDA</sequence>
<dbReference type="Proteomes" id="UP000054988">
    <property type="component" value="Unassembled WGS sequence"/>
</dbReference>
<evidence type="ECO:0000313" key="3">
    <source>
        <dbReference type="Proteomes" id="UP000054988"/>
    </source>
</evidence>
<gene>
    <name evidence="2" type="ORF">WG66_19306</name>
</gene>
<name>A0A0W0EVL6_MONRR</name>
<feature type="compositionally biased region" description="Basic residues" evidence="1">
    <location>
        <begin position="78"/>
        <end position="87"/>
    </location>
</feature>
<evidence type="ECO:0000313" key="2">
    <source>
        <dbReference type="EMBL" id="KTB28103.1"/>
    </source>
</evidence>
<accession>A0A0W0EVL6</accession>
<feature type="region of interest" description="Disordered" evidence="1">
    <location>
        <begin position="66"/>
        <end position="87"/>
    </location>
</feature>
<organism evidence="2 3">
    <name type="scientific">Moniliophthora roreri</name>
    <name type="common">Frosty pod rot fungus</name>
    <name type="synonym">Monilia roreri</name>
    <dbReference type="NCBI Taxonomy" id="221103"/>
    <lineage>
        <taxon>Eukaryota</taxon>
        <taxon>Fungi</taxon>
        <taxon>Dikarya</taxon>
        <taxon>Basidiomycota</taxon>
        <taxon>Agaricomycotina</taxon>
        <taxon>Agaricomycetes</taxon>
        <taxon>Agaricomycetidae</taxon>
        <taxon>Agaricales</taxon>
        <taxon>Marasmiineae</taxon>
        <taxon>Marasmiaceae</taxon>
        <taxon>Moniliophthora</taxon>
    </lineage>
</organism>
<protein>
    <submittedName>
        <fullName evidence="2">Uncharacterized protein</fullName>
    </submittedName>
</protein>
<evidence type="ECO:0000256" key="1">
    <source>
        <dbReference type="SAM" id="MobiDB-lite"/>
    </source>
</evidence>